<proteinExistence type="predicted"/>
<dbReference type="EMBL" id="PNRE01000078">
    <property type="protein sequence ID" value="PMR67908.1"/>
    <property type="molecule type" value="Genomic_DNA"/>
</dbReference>
<feature type="transmembrane region" description="Helical" evidence="1">
    <location>
        <begin position="182"/>
        <end position="202"/>
    </location>
</feature>
<dbReference type="Pfam" id="PF06055">
    <property type="entry name" value="ExoD"/>
    <property type="match status" value="1"/>
</dbReference>
<keyword evidence="1" id="KW-0812">Transmembrane</keyword>
<name>A0A2N7TIC2_9GAMM</name>
<accession>A0A2N7TIC2</accession>
<keyword evidence="1" id="KW-0472">Membrane</keyword>
<keyword evidence="1" id="KW-1133">Transmembrane helix</keyword>
<dbReference type="OrthoDB" id="8635607at2"/>
<dbReference type="Proteomes" id="UP000235346">
    <property type="component" value="Unassembled WGS sequence"/>
</dbReference>
<dbReference type="PANTHER" id="PTHR41795:SF1">
    <property type="entry name" value="EXOPOLYSACCHARIDE SYNTHESIS PROTEIN"/>
    <property type="match status" value="1"/>
</dbReference>
<evidence type="ECO:0000313" key="2">
    <source>
        <dbReference type="EMBL" id="PMR67908.1"/>
    </source>
</evidence>
<evidence type="ECO:0000313" key="3">
    <source>
        <dbReference type="Proteomes" id="UP000235346"/>
    </source>
</evidence>
<evidence type="ECO:0000256" key="1">
    <source>
        <dbReference type="SAM" id="Phobius"/>
    </source>
</evidence>
<organism evidence="2 3">
    <name type="scientific">Halomonas heilongjiangensis</name>
    <dbReference type="NCBI Taxonomy" id="1387883"/>
    <lineage>
        <taxon>Bacteria</taxon>
        <taxon>Pseudomonadati</taxon>
        <taxon>Pseudomonadota</taxon>
        <taxon>Gammaproteobacteria</taxon>
        <taxon>Oceanospirillales</taxon>
        <taxon>Halomonadaceae</taxon>
        <taxon>Halomonas</taxon>
    </lineage>
</organism>
<dbReference type="AlphaFoldDB" id="A0A2N7TIC2"/>
<protein>
    <submittedName>
        <fullName evidence="2">Exopolysaccharide biosynthesis protein</fullName>
    </submittedName>
</protein>
<keyword evidence="3" id="KW-1185">Reference proteome</keyword>
<reference evidence="2 3" key="1">
    <citation type="submission" date="2018-01" db="EMBL/GenBank/DDBJ databases">
        <title>Halomonas endophytica sp. nov., isolated from storage liquid in the stems of Populus euphratica.</title>
        <authorList>
            <person name="Chen C."/>
        </authorList>
    </citation>
    <scope>NUCLEOTIDE SEQUENCE [LARGE SCALE GENOMIC DNA]</scope>
    <source>
        <strain evidence="2 3">DSM 26881</strain>
    </source>
</reference>
<feature type="transmembrane region" description="Helical" evidence="1">
    <location>
        <begin position="157"/>
        <end position="177"/>
    </location>
</feature>
<gene>
    <name evidence="2" type="ORF">C1H66_17305</name>
</gene>
<dbReference type="PIRSF" id="PIRSF033239">
    <property type="entry name" value="ExoD"/>
    <property type="match status" value="1"/>
</dbReference>
<dbReference type="InterPro" id="IPR010331">
    <property type="entry name" value="ExoD"/>
</dbReference>
<comment type="caution">
    <text evidence="2">The sequence shown here is derived from an EMBL/GenBank/DDBJ whole genome shotgun (WGS) entry which is preliminary data.</text>
</comment>
<dbReference type="PANTHER" id="PTHR41795">
    <property type="entry name" value="EXOPOLYSACCHARIDE SYNTHESIS PROTEIN"/>
    <property type="match status" value="1"/>
</dbReference>
<dbReference type="RefSeq" id="WP_102629130.1">
    <property type="nucleotide sequence ID" value="NZ_PDOH01000055.1"/>
</dbReference>
<sequence length="203" mass="21931">MPSEIPDEPHECPTNLTGLLARMQRAGQREQSVSLDALLDSVGRRSFAPFLLLAGLITLAPVVGDIPGVPTLMALLVGLSATQLLVGRDHVWLPRWLLQRRVARERFVQATRWMERPASWVDRLIKPRLTWLTRPPAHLPAALTCLLIALAMPPMEVVPFSATGAGLALTLFGLALLANDGLLALLGYLLTAGTLGVVITTIA</sequence>